<protein>
    <submittedName>
        <fullName evidence="2">Uncharacterized protein</fullName>
    </submittedName>
</protein>
<dbReference type="AlphaFoldDB" id="A0A401ZZC6"/>
<keyword evidence="1" id="KW-0812">Transmembrane</keyword>
<name>A0A401ZZC6_9CHLR</name>
<dbReference type="RefSeq" id="WP_126579807.1">
    <property type="nucleotide sequence ID" value="NZ_BIFR01000001.1"/>
</dbReference>
<keyword evidence="3" id="KW-1185">Reference proteome</keyword>
<evidence type="ECO:0000313" key="2">
    <source>
        <dbReference type="EMBL" id="GCE12162.1"/>
    </source>
</evidence>
<evidence type="ECO:0000256" key="1">
    <source>
        <dbReference type="SAM" id="Phobius"/>
    </source>
</evidence>
<comment type="caution">
    <text evidence="2">The sequence shown here is derived from an EMBL/GenBank/DDBJ whole genome shotgun (WGS) entry which is preliminary data.</text>
</comment>
<accession>A0A401ZZC6</accession>
<dbReference type="Proteomes" id="UP000287352">
    <property type="component" value="Unassembled WGS sequence"/>
</dbReference>
<gene>
    <name evidence="2" type="ORF">KTT_20210</name>
</gene>
<keyword evidence="1" id="KW-0472">Membrane</keyword>
<feature type="transmembrane region" description="Helical" evidence="1">
    <location>
        <begin position="38"/>
        <end position="56"/>
    </location>
</feature>
<keyword evidence="1" id="KW-1133">Transmembrane helix</keyword>
<sequence>MKNLPFVICVCIAIILGIAGFLYGGYGPLDATGPIPRFSYFLDGASVFMFGIAWFVRKRKTG</sequence>
<organism evidence="2 3">
    <name type="scientific">Tengunoibacter tsumagoiensis</name>
    <dbReference type="NCBI Taxonomy" id="2014871"/>
    <lineage>
        <taxon>Bacteria</taxon>
        <taxon>Bacillati</taxon>
        <taxon>Chloroflexota</taxon>
        <taxon>Ktedonobacteria</taxon>
        <taxon>Ktedonobacterales</taxon>
        <taxon>Dictyobacteraceae</taxon>
        <taxon>Tengunoibacter</taxon>
    </lineage>
</organism>
<feature type="transmembrane region" description="Helical" evidence="1">
    <location>
        <begin position="7"/>
        <end position="26"/>
    </location>
</feature>
<evidence type="ECO:0000313" key="3">
    <source>
        <dbReference type="Proteomes" id="UP000287352"/>
    </source>
</evidence>
<dbReference type="EMBL" id="BIFR01000001">
    <property type="protein sequence ID" value="GCE12162.1"/>
    <property type="molecule type" value="Genomic_DNA"/>
</dbReference>
<proteinExistence type="predicted"/>
<reference evidence="3" key="1">
    <citation type="submission" date="2018-12" db="EMBL/GenBank/DDBJ databases">
        <title>Tengunoibacter tsumagoiensis gen. nov., sp. nov., Dictyobacter kobayashii sp. nov., D. alpinus sp. nov., and D. joshuensis sp. nov. and description of Dictyobacteraceae fam. nov. within the order Ktedonobacterales isolated from Tengu-no-mugimeshi.</title>
        <authorList>
            <person name="Wang C.M."/>
            <person name="Zheng Y."/>
            <person name="Sakai Y."/>
            <person name="Toyoda A."/>
            <person name="Minakuchi Y."/>
            <person name="Abe K."/>
            <person name="Yokota A."/>
            <person name="Yabe S."/>
        </authorList>
    </citation>
    <scope>NUCLEOTIDE SEQUENCE [LARGE SCALE GENOMIC DNA]</scope>
    <source>
        <strain evidence="3">Uno3</strain>
    </source>
</reference>